<proteinExistence type="predicted"/>
<evidence type="ECO:0008006" key="4">
    <source>
        <dbReference type="Google" id="ProtNLM"/>
    </source>
</evidence>
<accession>A0ABT7HKD2</accession>
<dbReference type="Proteomes" id="UP001225134">
    <property type="component" value="Unassembled WGS sequence"/>
</dbReference>
<comment type="caution">
    <text evidence="2">The sequence shown here is derived from an EMBL/GenBank/DDBJ whole genome shotgun (WGS) entry which is preliminary data.</text>
</comment>
<sequence length="199" mass="22845">MSRMVVIAIKQELVKPASPKKETIFVSITIIILAIIAGLLLYFTNPKTYTKEISSSQISSINLNNEEISIFSNLGLFAQDYEMLKKDNKDLSPKILDEELFYTPFTKDASWESTGKHKWTMFTHDNFVYYVGISSDKKVAGDFFLIINTKDFSYKIRYSKDFKEYKENMNKETLAHSINQLKEVVAYTGDDLSKEAKGN</sequence>
<dbReference type="InterPro" id="IPR046160">
    <property type="entry name" value="DUF6162"/>
</dbReference>
<feature type="transmembrane region" description="Helical" evidence="1">
    <location>
        <begin position="24"/>
        <end position="43"/>
    </location>
</feature>
<evidence type="ECO:0000313" key="3">
    <source>
        <dbReference type="Proteomes" id="UP001225134"/>
    </source>
</evidence>
<name>A0ABT7HKD2_9FUSO</name>
<protein>
    <recommendedName>
        <fullName evidence="4">DUF4825 domain-containing protein</fullName>
    </recommendedName>
</protein>
<evidence type="ECO:0000313" key="2">
    <source>
        <dbReference type="EMBL" id="MDK9580994.1"/>
    </source>
</evidence>
<evidence type="ECO:0000256" key="1">
    <source>
        <dbReference type="SAM" id="Phobius"/>
    </source>
</evidence>
<keyword evidence="1" id="KW-0812">Transmembrane</keyword>
<keyword evidence="1" id="KW-1133">Transmembrane helix</keyword>
<reference evidence="2 3" key="1">
    <citation type="submission" date="2023-06" db="EMBL/GenBank/DDBJ databases">
        <title>Antibody response to the Sneathia vaginalis cytopathogenic toxin A during pregnancy.</title>
        <authorList>
            <person name="Mccoy Z.T."/>
            <person name="Serrano M.G."/>
            <person name="Spaine K."/>
            <person name="Edwards D.J."/>
            <person name="Buck G.A."/>
            <person name="Jefferson K."/>
        </authorList>
    </citation>
    <scope>NUCLEOTIDE SEQUENCE [LARGE SCALE GENOMIC DNA]</scope>
    <source>
        <strain evidence="2 3">CCUG 42621</strain>
    </source>
</reference>
<keyword evidence="1" id="KW-0472">Membrane</keyword>
<gene>
    <name evidence="2" type="ORF">QQA45_05705</name>
</gene>
<organism evidence="2 3">
    <name type="scientific">Sneathia sanguinegens</name>
    <dbReference type="NCBI Taxonomy" id="40543"/>
    <lineage>
        <taxon>Bacteria</taxon>
        <taxon>Fusobacteriati</taxon>
        <taxon>Fusobacteriota</taxon>
        <taxon>Fusobacteriia</taxon>
        <taxon>Fusobacteriales</taxon>
        <taxon>Leptotrichiaceae</taxon>
        <taxon>Sneathia</taxon>
    </lineage>
</organism>
<dbReference type="RefSeq" id="WP_066729984.1">
    <property type="nucleotide sequence ID" value="NZ_CAMPUK010000009.1"/>
</dbReference>
<keyword evidence="3" id="KW-1185">Reference proteome</keyword>
<dbReference type="Pfam" id="PF19659">
    <property type="entry name" value="DUF6162"/>
    <property type="match status" value="1"/>
</dbReference>
<dbReference type="EMBL" id="JASSPP010000009">
    <property type="protein sequence ID" value="MDK9580994.1"/>
    <property type="molecule type" value="Genomic_DNA"/>
</dbReference>